<name>A0ABV4TKX6_9FLAO</name>
<accession>A0ABV4TKX6</accession>
<keyword evidence="5 6" id="KW-0472">Membrane</keyword>
<gene>
    <name evidence="8" type="ORF">AAGV33_04025</name>
</gene>
<dbReference type="RefSeq" id="WP_373390667.1">
    <property type="nucleotide sequence ID" value="NZ_JBCFQJ010000002.1"/>
</dbReference>
<evidence type="ECO:0000256" key="3">
    <source>
        <dbReference type="ARBA" id="ARBA00022692"/>
    </source>
</evidence>
<sequence>MKNEGFTITDDLQASQLQRFLNLIIDLLFIYILVLSLGTTIILVALSVDNFALSNWVTNLSAVEIGFYTAIVAFLYYYITEVYFSRTIAKLLTRTIVVNTDGTKPSKRIVFIRTCCRFIPFEAFTFLRKNGLGLHDEYSKTFVVRKGELIKKRKENGALETVVQF</sequence>
<dbReference type="PANTHER" id="PTHR36115:SF4">
    <property type="entry name" value="MEMBRANE PROTEIN"/>
    <property type="match status" value="1"/>
</dbReference>
<feature type="transmembrane region" description="Helical" evidence="6">
    <location>
        <begin position="65"/>
        <end position="84"/>
    </location>
</feature>
<evidence type="ECO:0000256" key="6">
    <source>
        <dbReference type="SAM" id="Phobius"/>
    </source>
</evidence>
<dbReference type="Proteomes" id="UP001574170">
    <property type="component" value="Unassembled WGS sequence"/>
</dbReference>
<evidence type="ECO:0000313" key="8">
    <source>
        <dbReference type="EMBL" id="MFA9193562.1"/>
    </source>
</evidence>
<dbReference type="InterPro" id="IPR010432">
    <property type="entry name" value="RDD"/>
</dbReference>
<dbReference type="InterPro" id="IPR051791">
    <property type="entry name" value="Pra-immunoreactive"/>
</dbReference>
<evidence type="ECO:0000256" key="1">
    <source>
        <dbReference type="ARBA" id="ARBA00004651"/>
    </source>
</evidence>
<evidence type="ECO:0000256" key="2">
    <source>
        <dbReference type="ARBA" id="ARBA00022475"/>
    </source>
</evidence>
<comment type="caution">
    <text evidence="8">The sequence shown here is derived from an EMBL/GenBank/DDBJ whole genome shotgun (WGS) entry which is preliminary data.</text>
</comment>
<evidence type="ECO:0000259" key="7">
    <source>
        <dbReference type="Pfam" id="PF06271"/>
    </source>
</evidence>
<dbReference type="Pfam" id="PF06271">
    <property type="entry name" value="RDD"/>
    <property type="match status" value="1"/>
</dbReference>
<keyword evidence="2" id="KW-1003">Cell membrane</keyword>
<dbReference type="PANTHER" id="PTHR36115">
    <property type="entry name" value="PROLINE-RICH ANTIGEN HOMOLOG-RELATED"/>
    <property type="match status" value="1"/>
</dbReference>
<comment type="subcellular location">
    <subcellularLocation>
        <location evidence="1">Cell membrane</location>
        <topology evidence="1">Multi-pass membrane protein</topology>
    </subcellularLocation>
</comment>
<organism evidence="8 9">
    <name type="scientific">Flavobacterium magnesitis</name>
    <dbReference type="NCBI Taxonomy" id="3138077"/>
    <lineage>
        <taxon>Bacteria</taxon>
        <taxon>Pseudomonadati</taxon>
        <taxon>Bacteroidota</taxon>
        <taxon>Flavobacteriia</taxon>
        <taxon>Flavobacteriales</taxon>
        <taxon>Flavobacteriaceae</taxon>
        <taxon>Flavobacterium</taxon>
    </lineage>
</organism>
<protein>
    <submittedName>
        <fullName evidence="8">RDD family protein</fullName>
    </submittedName>
</protein>
<dbReference type="EMBL" id="JBCFQK010000004">
    <property type="protein sequence ID" value="MFA9193562.1"/>
    <property type="molecule type" value="Genomic_DNA"/>
</dbReference>
<reference evidence="8 9" key="1">
    <citation type="submission" date="2024-04" db="EMBL/GenBank/DDBJ databases">
        <title>New Clade of Flavobacterium.</title>
        <authorList>
            <person name="Matos L."/>
            <person name="Proenca D.N."/>
            <person name="Fransisco R.M."/>
            <person name="Chung A.P."/>
            <person name="Maccario L."/>
            <person name="Sorensen S.J."/>
            <person name="Morais P.V."/>
        </authorList>
    </citation>
    <scope>NUCLEOTIDE SEQUENCE [LARGE SCALE GENOMIC DNA]</scope>
    <source>
        <strain evidence="8 9">FBOR7N2.3</strain>
    </source>
</reference>
<evidence type="ECO:0000256" key="4">
    <source>
        <dbReference type="ARBA" id="ARBA00022989"/>
    </source>
</evidence>
<keyword evidence="4 6" id="KW-1133">Transmembrane helix</keyword>
<evidence type="ECO:0000313" key="9">
    <source>
        <dbReference type="Proteomes" id="UP001574170"/>
    </source>
</evidence>
<keyword evidence="3 6" id="KW-0812">Transmembrane</keyword>
<feature type="domain" description="RDD" evidence="7">
    <location>
        <begin position="15"/>
        <end position="126"/>
    </location>
</feature>
<evidence type="ECO:0000256" key="5">
    <source>
        <dbReference type="ARBA" id="ARBA00023136"/>
    </source>
</evidence>
<proteinExistence type="predicted"/>
<keyword evidence="9" id="KW-1185">Reference proteome</keyword>
<feature type="transmembrane region" description="Helical" evidence="6">
    <location>
        <begin position="20"/>
        <end position="45"/>
    </location>
</feature>